<keyword evidence="3" id="KW-0813">Transport</keyword>
<dbReference type="GO" id="GO:0015627">
    <property type="term" value="C:type II protein secretion system complex"/>
    <property type="evidence" value="ECO:0007669"/>
    <property type="project" value="InterPro"/>
</dbReference>
<dbReference type="SUPFAM" id="SSF53067">
    <property type="entry name" value="Actin-like ATPase domain"/>
    <property type="match status" value="1"/>
</dbReference>
<feature type="transmembrane region" description="Helical" evidence="10">
    <location>
        <begin position="210"/>
        <end position="228"/>
    </location>
</feature>
<reference evidence="14" key="1">
    <citation type="submission" date="2016-10" db="EMBL/GenBank/DDBJ databases">
        <authorList>
            <person name="Varghese N."/>
            <person name="Submissions S."/>
        </authorList>
    </citation>
    <scope>NUCLEOTIDE SEQUENCE [LARGE SCALE GENOMIC DNA]</scope>
    <source>
        <strain evidence="14">S6-262</strain>
    </source>
</reference>
<evidence type="ECO:0000256" key="8">
    <source>
        <dbReference type="ARBA" id="ARBA00022989"/>
    </source>
</evidence>
<evidence type="ECO:0000259" key="11">
    <source>
        <dbReference type="Pfam" id="PF05134"/>
    </source>
</evidence>
<comment type="subcellular location">
    <subcellularLocation>
        <location evidence="1">Cell inner membrane</location>
        <topology evidence="1">Single-pass membrane protein</topology>
    </subcellularLocation>
</comment>
<dbReference type="Pfam" id="PF05134">
    <property type="entry name" value="T2SSL"/>
    <property type="match status" value="1"/>
</dbReference>
<evidence type="ECO:0000256" key="5">
    <source>
        <dbReference type="ARBA" id="ARBA00022519"/>
    </source>
</evidence>
<gene>
    <name evidence="13" type="ORF">SAMN05192583_0155</name>
</gene>
<keyword evidence="7" id="KW-0653">Protein transport</keyword>
<evidence type="ECO:0000256" key="10">
    <source>
        <dbReference type="SAM" id="Phobius"/>
    </source>
</evidence>
<dbReference type="OrthoDB" id="7432052at2"/>
<dbReference type="GO" id="GO:0015628">
    <property type="term" value="P:protein secretion by the type II secretion system"/>
    <property type="evidence" value="ECO:0007669"/>
    <property type="project" value="InterPro"/>
</dbReference>
<keyword evidence="8 10" id="KW-1133">Transmembrane helix</keyword>
<dbReference type="InterPro" id="IPR025691">
    <property type="entry name" value="GspL_pp_dom"/>
</dbReference>
<keyword evidence="4" id="KW-1003">Cell membrane</keyword>
<dbReference type="GO" id="GO:0005886">
    <property type="term" value="C:plasma membrane"/>
    <property type="evidence" value="ECO:0007669"/>
    <property type="project" value="UniProtKB-SubCell"/>
</dbReference>
<proteinExistence type="inferred from homology"/>
<sequence length="359" mass="37286">MTTLLFLPGDGTDWRWLRFADGMATGEGEGVPEIADAVIAVAPAEDVTLHWAELPSRSPAQAAAAARILVAEASAEPVGDLHVAVGEPDSGPGGRAVAVVSAGRMRDWLVQLAAIGVDPDAIVPASLLLPEPEQGFVRAAIAGRGLVRGASSGFADEPGFTELVTGGVALVDLDDEAREAGLIAATARPPLDLRQGAFARRRRFAIDWALVRRLVVLAGIALLLTLAVDVMRIVRLNLSADRAEMQADALARTGLPRGETVTDAGRQLDERLSRLRGPGRGFSESAAAVFAVIQAQQGAELTAMTFEPNGDLHIGLATQSEAGPTDVKRALEAAGLTVSASTFTASNGRVTGEMTVGAR</sequence>
<name>A0A1H7YB42_9SPHN</name>
<dbReference type="PIRSF" id="PIRSF015761">
    <property type="entry name" value="Protein_L"/>
    <property type="match status" value="1"/>
</dbReference>
<dbReference type="STRING" id="1166340.SAMN05192583_0155"/>
<dbReference type="RefSeq" id="WP_093664199.1">
    <property type="nucleotide sequence ID" value="NZ_FOCF01000001.1"/>
</dbReference>
<evidence type="ECO:0000259" key="12">
    <source>
        <dbReference type="Pfam" id="PF12693"/>
    </source>
</evidence>
<keyword evidence="5" id="KW-0997">Cell inner membrane</keyword>
<dbReference type="GO" id="GO:0009276">
    <property type="term" value="C:Gram-negative-bacterium-type cell wall"/>
    <property type="evidence" value="ECO:0007669"/>
    <property type="project" value="InterPro"/>
</dbReference>
<evidence type="ECO:0000256" key="2">
    <source>
        <dbReference type="ARBA" id="ARBA00005318"/>
    </source>
</evidence>
<keyword evidence="14" id="KW-1185">Reference proteome</keyword>
<dbReference type="AlphaFoldDB" id="A0A1H7YB42"/>
<feature type="domain" description="GspL cytoplasmic actin-ATPase-like" evidence="11">
    <location>
        <begin position="41"/>
        <end position="151"/>
    </location>
</feature>
<evidence type="ECO:0000256" key="7">
    <source>
        <dbReference type="ARBA" id="ARBA00022927"/>
    </source>
</evidence>
<evidence type="ECO:0000313" key="14">
    <source>
        <dbReference type="Proteomes" id="UP000199206"/>
    </source>
</evidence>
<dbReference type="Gene3D" id="3.30.420.380">
    <property type="match status" value="1"/>
</dbReference>
<dbReference type="CDD" id="cd24017">
    <property type="entry name" value="ASKHA_T2SSL_N"/>
    <property type="match status" value="1"/>
</dbReference>
<dbReference type="NCBIfam" id="TIGR01709">
    <property type="entry name" value="typeII_sec_gspL"/>
    <property type="match status" value="1"/>
</dbReference>
<accession>A0A1H7YB42</accession>
<keyword evidence="9 10" id="KW-0472">Membrane</keyword>
<evidence type="ECO:0000256" key="6">
    <source>
        <dbReference type="ARBA" id="ARBA00022692"/>
    </source>
</evidence>
<evidence type="ECO:0000256" key="9">
    <source>
        <dbReference type="ARBA" id="ARBA00023136"/>
    </source>
</evidence>
<dbReference type="InterPro" id="IPR007812">
    <property type="entry name" value="T2SS_protein-GspL"/>
</dbReference>
<protein>
    <submittedName>
        <fullName evidence="13">General secretion pathway protein L</fullName>
    </submittedName>
</protein>
<organism evidence="13 14">
    <name type="scientific">Sphingomonas gellani</name>
    <dbReference type="NCBI Taxonomy" id="1166340"/>
    <lineage>
        <taxon>Bacteria</taxon>
        <taxon>Pseudomonadati</taxon>
        <taxon>Pseudomonadota</taxon>
        <taxon>Alphaproteobacteria</taxon>
        <taxon>Sphingomonadales</taxon>
        <taxon>Sphingomonadaceae</taxon>
        <taxon>Sphingomonas</taxon>
    </lineage>
</organism>
<evidence type="ECO:0000313" key="13">
    <source>
        <dbReference type="EMBL" id="SEM42537.1"/>
    </source>
</evidence>
<dbReference type="InterPro" id="IPR043129">
    <property type="entry name" value="ATPase_NBD"/>
</dbReference>
<evidence type="ECO:0000256" key="3">
    <source>
        <dbReference type="ARBA" id="ARBA00022448"/>
    </source>
</evidence>
<dbReference type="EMBL" id="FOCF01000001">
    <property type="protein sequence ID" value="SEM42537.1"/>
    <property type="molecule type" value="Genomic_DNA"/>
</dbReference>
<feature type="domain" description="GspL periplasmic" evidence="12">
    <location>
        <begin position="208"/>
        <end position="357"/>
    </location>
</feature>
<dbReference type="InterPro" id="IPR024230">
    <property type="entry name" value="GspL_cyto_dom"/>
</dbReference>
<comment type="similarity">
    <text evidence="2">Belongs to the GSP L family.</text>
</comment>
<dbReference type="Pfam" id="PF12693">
    <property type="entry name" value="GspL_C"/>
    <property type="match status" value="1"/>
</dbReference>
<evidence type="ECO:0000256" key="4">
    <source>
        <dbReference type="ARBA" id="ARBA00022475"/>
    </source>
</evidence>
<evidence type="ECO:0000256" key="1">
    <source>
        <dbReference type="ARBA" id="ARBA00004377"/>
    </source>
</evidence>
<dbReference type="Proteomes" id="UP000199206">
    <property type="component" value="Unassembled WGS sequence"/>
</dbReference>
<keyword evidence="6 10" id="KW-0812">Transmembrane</keyword>